<dbReference type="SUPFAM" id="SSF111369">
    <property type="entry name" value="HlyD-like secretion proteins"/>
    <property type="match status" value="1"/>
</dbReference>
<dbReference type="Gene3D" id="2.40.30.170">
    <property type="match status" value="1"/>
</dbReference>
<dbReference type="PANTHER" id="PTHR30097:SF4">
    <property type="entry name" value="SLR6042 PROTEIN"/>
    <property type="match status" value="1"/>
</dbReference>
<organism evidence="4 5">
    <name type="scientific">Pseudoduganella umbonata</name>
    <dbReference type="NCBI Taxonomy" id="864828"/>
    <lineage>
        <taxon>Bacteria</taxon>
        <taxon>Pseudomonadati</taxon>
        <taxon>Pseudomonadota</taxon>
        <taxon>Betaproteobacteria</taxon>
        <taxon>Burkholderiales</taxon>
        <taxon>Oxalobacteraceae</taxon>
        <taxon>Telluria group</taxon>
        <taxon>Pseudoduganella</taxon>
    </lineage>
</organism>
<dbReference type="Gene3D" id="2.40.420.20">
    <property type="match status" value="1"/>
</dbReference>
<name>A0A7W5E8N5_9BURK</name>
<dbReference type="Gene3D" id="2.40.50.100">
    <property type="match status" value="1"/>
</dbReference>
<keyword evidence="2" id="KW-0732">Signal</keyword>
<feature type="domain" description="Multidrug resistance protein MdtA-like C-terminal permuted SH3" evidence="3">
    <location>
        <begin position="317"/>
        <end position="374"/>
    </location>
</feature>
<feature type="chain" id="PRO_5030986618" evidence="2">
    <location>
        <begin position="33"/>
        <end position="381"/>
    </location>
</feature>
<dbReference type="Proteomes" id="UP000584325">
    <property type="component" value="Unassembled WGS sequence"/>
</dbReference>
<protein>
    <submittedName>
        <fullName evidence="4">Biotin carboxyl carrier protein</fullName>
    </submittedName>
</protein>
<keyword evidence="1" id="KW-0813">Transport</keyword>
<evidence type="ECO:0000256" key="1">
    <source>
        <dbReference type="ARBA" id="ARBA00022448"/>
    </source>
</evidence>
<evidence type="ECO:0000259" key="3">
    <source>
        <dbReference type="Pfam" id="PF25967"/>
    </source>
</evidence>
<accession>A0A7W5E8N5</accession>
<dbReference type="RefSeq" id="WP_371861453.1">
    <property type="nucleotide sequence ID" value="NZ_CP040017.1"/>
</dbReference>
<gene>
    <name evidence="4" type="ORF">FHS02_000587</name>
</gene>
<dbReference type="InterPro" id="IPR051909">
    <property type="entry name" value="MFP_Cation_Efflux"/>
</dbReference>
<dbReference type="Gene3D" id="1.10.287.470">
    <property type="entry name" value="Helix hairpin bin"/>
    <property type="match status" value="1"/>
</dbReference>
<dbReference type="GO" id="GO:0030313">
    <property type="term" value="C:cell envelope"/>
    <property type="evidence" value="ECO:0007669"/>
    <property type="project" value="TreeGrafter"/>
</dbReference>
<dbReference type="AlphaFoldDB" id="A0A7W5E8N5"/>
<dbReference type="Pfam" id="PF25967">
    <property type="entry name" value="RND-MFP_C"/>
    <property type="match status" value="1"/>
</dbReference>
<dbReference type="GO" id="GO:0015679">
    <property type="term" value="P:plasma membrane copper ion transport"/>
    <property type="evidence" value="ECO:0007669"/>
    <property type="project" value="TreeGrafter"/>
</dbReference>
<dbReference type="InterPro" id="IPR058627">
    <property type="entry name" value="MdtA-like_C"/>
</dbReference>
<dbReference type="GO" id="GO:0060003">
    <property type="term" value="P:copper ion export"/>
    <property type="evidence" value="ECO:0007669"/>
    <property type="project" value="TreeGrafter"/>
</dbReference>
<dbReference type="EMBL" id="JACHXS010000001">
    <property type="protein sequence ID" value="MBB3219800.1"/>
    <property type="molecule type" value="Genomic_DNA"/>
</dbReference>
<reference evidence="4 5" key="1">
    <citation type="submission" date="2020-08" db="EMBL/GenBank/DDBJ databases">
        <title>Genomic Encyclopedia of Type Strains, Phase III (KMG-III): the genomes of soil and plant-associated and newly described type strains.</title>
        <authorList>
            <person name="Whitman W."/>
        </authorList>
    </citation>
    <scope>NUCLEOTIDE SEQUENCE [LARGE SCALE GENOMIC DNA]</scope>
    <source>
        <strain evidence="4 5">CECT 7753</strain>
    </source>
</reference>
<evidence type="ECO:0000313" key="5">
    <source>
        <dbReference type="Proteomes" id="UP000584325"/>
    </source>
</evidence>
<dbReference type="PANTHER" id="PTHR30097">
    <property type="entry name" value="CATION EFFLUX SYSTEM PROTEIN CUSB"/>
    <property type="match status" value="1"/>
</dbReference>
<comment type="caution">
    <text evidence="4">The sequence shown here is derived from an EMBL/GenBank/DDBJ whole genome shotgun (WGS) entry which is preliminary data.</text>
</comment>
<feature type="signal peptide" evidence="2">
    <location>
        <begin position="1"/>
        <end position="32"/>
    </location>
</feature>
<proteinExistence type="predicted"/>
<evidence type="ECO:0000313" key="4">
    <source>
        <dbReference type="EMBL" id="MBB3219800.1"/>
    </source>
</evidence>
<sequence>MKNTIAHAVMATAIALAPIAFSTIAFSPIAHASPGAHGPNGEHLDGQTAATASGLARLPDGSVNVPKLAQRRMVIRTTMVQEDSHPRTVELNGRVAIDPNAGGRVQAPFAGRIVAGPAGLPVAGETVRKGQVLARLIPVASAVERGNQEAALADLRAMRGLAERRVVRLESLEGTVPAKEIDAARAELASIRGREKAIGASVAGVETVVSPASGVIASSNVLAGQIVEARDVLFDVVDPARLLVEATSTDVALAGQIGSASLASAKDVRLTLVGGGRSLRDGALPISFRAQGTALPLAVGQPVTVLLKLTTTVKGIALPAAALVRNPANETVVWVKSGAMRFIAQPVEAQALDAHTVVITKGLSPENRVVVSGASLINQIR</sequence>
<evidence type="ECO:0000256" key="2">
    <source>
        <dbReference type="SAM" id="SignalP"/>
    </source>
</evidence>